<comment type="similarity">
    <text evidence="1">Belongs to the pseudouridine synthase TruD family.</text>
</comment>
<keyword evidence="2" id="KW-0413">Isomerase</keyword>
<dbReference type="InterPro" id="IPR020103">
    <property type="entry name" value="PsdUridine_synth_cat_dom_sf"/>
</dbReference>
<dbReference type="Gene3D" id="3.30.2350.20">
    <property type="entry name" value="TruD, catalytic domain"/>
    <property type="match status" value="2"/>
</dbReference>
<dbReference type="AlphaFoldDB" id="A0A1E3PZ33"/>
<organism evidence="5 6">
    <name type="scientific">Lipomyces starkeyi NRRL Y-11557</name>
    <dbReference type="NCBI Taxonomy" id="675824"/>
    <lineage>
        <taxon>Eukaryota</taxon>
        <taxon>Fungi</taxon>
        <taxon>Dikarya</taxon>
        <taxon>Ascomycota</taxon>
        <taxon>Saccharomycotina</taxon>
        <taxon>Lipomycetes</taxon>
        <taxon>Lipomycetales</taxon>
        <taxon>Lipomycetaceae</taxon>
        <taxon>Lipomyces</taxon>
    </lineage>
</organism>
<dbReference type="GO" id="GO:0000455">
    <property type="term" value="P:enzyme-directed rRNA pseudouridine synthesis"/>
    <property type="evidence" value="ECO:0007669"/>
    <property type="project" value="EnsemblFungi"/>
</dbReference>
<sequence>MATSPPSKRARIDAREPDQPAASATDGSAVGITEPDVGIIQYLGSHAGFSGVLKQRYTDFFVNEITPSGEVLRVKHVPAQAPPRPPQPKKEQHKKEEEKFVIDEAAEGEITAILGEECVLGLREIVKSGGSYETTKTFDDKDERGRIHQLIRTAYNSKVESKTTPEYTFNFTKFAGNPSGNRRRDHRSKNHALAALDPVVAGNMGDREAFTHFTIFKENKESMDACHIIAKFLRMKPKSVTIAGTKDRRGVTVQRASIAHTPVERLVSLNKAFRDIVLSDFRYEKERIKLGDLCGNEFVITIRDVQLPTASEKDVETVVNEALTSLSKTGFINYFGMQRFGTHSVPTHEIGIKLLQKRYQEAAQLLLSVQPLVVPESVAAREQYARDPDDINSALKLMPRYCTAEVSILRGLERSSQDWLGAIMQIPRNLRIMYVHAYQSFVWNTVVSERIAKFGLAVLEGDLVLDDTKKANAQEDADDEFEEDVMDRSEFVTARSITAEEIHEEKFTIFDVVMPSPGFGVEYPAHLDLRESYERIMAKEGLSPYKMRHNVKEFSLSGAYRHVLAMPGNVEWWCRRYSDPLQQMVRTDLDILRAREQTGIEPGRVLDQEEIPMGYRLAVILKLRMGSSQYATMALREVMKLETSRRGDMFDVKLFGTRDGQLVEPATSTFISEPASDLEENELSRKVAGAA</sequence>
<evidence type="ECO:0000313" key="5">
    <source>
        <dbReference type="EMBL" id="ODQ70705.1"/>
    </source>
</evidence>
<reference evidence="5 6" key="1">
    <citation type="journal article" date="2016" name="Proc. Natl. Acad. Sci. U.S.A.">
        <title>Comparative genomics of biotechnologically important yeasts.</title>
        <authorList>
            <person name="Riley R."/>
            <person name="Haridas S."/>
            <person name="Wolfe K.H."/>
            <person name="Lopes M.R."/>
            <person name="Hittinger C.T."/>
            <person name="Goeker M."/>
            <person name="Salamov A.A."/>
            <person name="Wisecaver J.H."/>
            <person name="Long T.M."/>
            <person name="Calvey C.H."/>
            <person name="Aerts A.L."/>
            <person name="Barry K.W."/>
            <person name="Choi C."/>
            <person name="Clum A."/>
            <person name="Coughlan A.Y."/>
            <person name="Deshpande S."/>
            <person name="Douglass A.P."/>
            <person name="Hanson S.J."/>
            <person name="Klenk H.-P."/>
            <person name="LaButti K.M."/>
            <person name="Lapidus A."/>
            <person name="Lindquist E.A."/>
            <person name="Lipzen A.M."/>
            <person name="Meier-Kolthoff J.P."/>
            <person name="Ohm R.A."/>
            <person name="Otillar R.P."/>
            <person name="Pangilinan J.L."/>
            <person name="Peng Y."/>
            <person name="Rokas A."/>
            <person name="Rosa C.A."/>
            <person name="Scheuner C."/>
            <person name="Sibirny A.A."/>
            <person name="Slot J.C."/>
            <person name="Stielow J.B."/>
            <person name="Sun H."/>
            <person name="Kurtzman C.P."/>
            <person name="Blackwell M."/>
            <person name="Grigoriev I.V."/>
            <person name="Jeffries T.W."/>
        </authorList>
    </citation>
    <scope>NUCLEOTIDE SEQUENCE [LARGE SCALE GENOMIC DNA]</scope>
    <source>
        <strain evidence="5 6">NRRL Y-11557</strain>
    </source>
</reference>
<evidence type="ECO:0000259" key="4">
    <source>
        <dbReference type="PROSITE" id="PS50984"/>
    </source>
</evidence>
<dbReference type="Proteomes" id="UP000094385">
    <property type="component" value="Unassembled WGS sequence"/>
</dbReference>
<dbReference type="InterPro" id="IPR001656">
    <property type="entry name" value="PsdUridine_synth_TruD"/>
</dbReference>
<feature type="region of interest" description="Disordered" evidence="3">
    <location>
        <begin position="1"/>
        <end position="30"/>
    </location>
</feature>
<keyword evidence="6" id="KW-1185">Reference proteome</keyword>
<dbReference type="GO" id="GO:0031119">
    <property type="term" value="P:tRNA pseudouridine synthesis"/>
    <property type="evidence" value="ECO:0007669"/>
    <property type="project" value="EnsemblFungi"/>
</dbReference>
<dbReference type="GO" id="GO:0009982">
    <property type="term" value="F:pseudouridine synthase activity"/>
    <property type="evidence" value="ECO:0007669"/>
    <property type="project" value="EnsemblFungi"/>
</dbReference>
<dbReference type="STRING" id="675824.A0A1E3PZ33"/>
<evidence type="ECO:0000313" key="6">
    <source>
        <dbReference type="Proteomes" id="UP000094385"/>
    </source>
</evidence>
<dbReference type="InterPro" id="IPR011760">
    <property type="entry name" value="PsdUridine_synth_TruD_insert"/>
</dbReference>
<dbReference type="PROSITE" id="PS50984">
    <property type="entry name" value="TRUD"/>
    <property type="match status" value="1"/>
</dbReference>
<dbReference type="CDD" id="cd02576">
    <property type="entry name" value="PseudoU_synth_ScPUS7"/>
    <property type="match status" value="1"/>
</dbReference>
<dbReference type="GO" id="GO:1990481">
    <property type="term" value="P:mRNA pseudouridine synthesis"/>
    <property type="evidence" value="ECO:0007669"/>
    <property type="project" value="EnsemblFungi"/>
</dbReference>
<protein>
    <recommendedName>
        <fullName evidence="4">TRUD domain-containing protein</fullName>
    </recommendedName>
</protein>
<dbReference type="OrthoDB" id="447290at2759"/>
<evidence type="ECO:0000256" key="1">
    <source>
        <dbReference type="ARBA" id="ARBA00007953"/>
    </source>
</evidence>
<evidence type="ECO:0000256" key="2">
    <source>
        <dbReference type="ARBA" id="ARBA00023235"/>
    </source>
</evidence>
<dbReference type="PANTHER" id="PTHR13326">
    <property type="entry name" value="TRNA PSEUDOURIDINE SYNTHASE D"/>
    <property type="match status" value="1"/>
</dbReference>
<feature type="domain" description="TRUD" evidence="4">
    <location>
        <begin position="330"/>
        <end position="566"/>
    </location>
</feature>
<proteinExistence type="inferred from homology"/>
<dbReference type="GO" id="GO:0031120">
    <property type="term" value="P:snRNA pseudouridine synthesis"/>
    <property type="evidence" value="ECO:0007669"/>
    <property type="project" value="EnsemblFungi"/>
</dbReference>
<evidence type="ECO:0000256" key="3">
    <source>
        <dbReference type="SAM" id="MobiDB-lite"/>
    </source>
</evidence>
<dbReference type="Pfam" id="PF01142">
    <property type="entry name" value="TruD"/>
    <property type="match status" value="1"/>
</dbReference>
<dbReference type="GO" id="GO:0003723">
    <property type="term" value="F:RNA binding"/>
    <property type="evidence" value="ECO:0007669"/>
    <property type="project" value="InterPro"/>
</dbReference>
<dbReference type="InterPro" id="IPR042214">
    <property type="entry name" value="TruD_catalytic"/>
</dbReference>
<dbReference type="NCBIfam" id="TIGR00094">
    <property type="entry name" value="tRNA_TruD_broad"/>
    <property type="match status" value="1"/>
</dbReference>
<dbReference type="EMBL" id="KV454299">
    <property type="protein sequence ID" value="ODQ70705.1"/>
    <property type="molecule type" value="Genomic_DNA"/>
</dbReference>
<feature type="region of interest" description="Disordered" evidence="3">
    <location>
        <begin position="76"/>
        <end position="96"/>
    </location>
</feature>
<gene>
    <name evidence="5" type="ORF">LIPSTDRAFT_74160</name>
</gene>
<dbReference type="GO" id="GO:0005737">
    <property type="term" value="C:cytoplasm"/>
    <property type="evidence" value="ECO:0007669"/>
    <property type="project" value="EnsemblFungi"/>
</dbReference>
<name>A0A1E3PZ33_LIPST</name>
<dbReference type="PANTHER" id="PTHR13326:SF21">
    <property type="entry name" value="PSEUDOURIDYLATE SYNTHASE PUS7L"/>
    <property type="match status" value="1"/>
</dbReference>
<accession>A0A1E3PZ33</accession>
<dbReference type="GO" id="GO:0031429">
    <property type="term" value="C:box H/ACA snoRNP complex"/>
    <property type="evidence" value="ECO:0007669"/>
    <property type="project" value="EnsemblFungi"/>
</dbReference>
<dbReference type="SUPFAM" id="SSF55120">
    <property type="entry name" value="Pseudouridine synthase"/>
    <property type="match status" value="1"/>
</dbReference>
<dbReference type="PIRSF" id="PIRSF037016">
    <property type="entry name" value="Pseudouridin_synth_euk_prd"/>
    <property type="match status" value="1"/>
</dbReference>